<dbReference type="Proteomes" id="UP000472240">
    <property type="component" value="Chromosome 7"/>
</dbReference>
<comment type="function">
    <text evidence="13">Receptor for interleukin-7. Also acts as a receptor for thymic stromal lymphopoietin (TSLP).</text>
</comment>
<sequence>MGSHACSPLFLALRMTILGTAFGMVFYLLQVVSGESGYAQNGDFEDAEPDDYSFSCYSQLEVNGSQHLINCAFDDPDVKSNNLEFEICESLTVNSCLNFNKLQERYLLKTEKFLLIGESKVCVKLRGKIVTCKTIKIIEIVKPEAPFNLKVIYRKEANDFVVTFNISQKKYVKKLIHEVAYHQEKNENDWTHVNLSSTKLTLLQKKLQADAMYEIKVRSIPLADYFQGFWSEWSPSFHFKTPESKGEMDPVLLIVSMLSFFCVALMFILACVLWKKRIKPIIWPSLPDHKKTLEQLCKKPKKNLYASFNPESFLDCQIHKVDGIQARDEVEGFLQDTFSPQLEESEKQRPGGSVQGTKHAVITPKPFRGDAPLGCLARNVSACDAPELSFSRSPDCRAGGKNEPPEDQGLLVGPGTTNGTLSPPFPFQSEILTLNPATQGQPLLTSLGSSQEEAYVTMSSFYQNQ</sequence>
<accession>A0A671FCZ5</accession>
<dbReference type="GO" id="GO:0010467">
    <property type="term" value="P:gene expression"/>
    <property type="evidence" value="ECO:0007669"/>
    <property type="project" value="Ensembl"/>
</dbReference>
<dbReference type="GO" id="GO:0000902">
    <property type="term" value="P:cell morphogenesis"/>
    <property type="evidence" value="ECO:0007669"/>
    <property type="project" value="Ensembl"/>
</dbReference>
<dbReference type="OMA" id="QIHRVDD"/>
<protein>
    <recommendedName>
        <fullName evidence="3">Interleukin-7 receptor subunit alpha</fullName>
    </recommendedName>
</protein>
<dbReference type="FunCoup" id="A0A671FCZ5">
    <property type="interactions" value="286"/>
</dbReference>
<keyword evidence="4" id="KW-0597">Phosphoprotein</keyword>
<organism evidence="18 19">
    <name type="scientific">Rhinolophus ferrumequinum</name>
    <name type="common">Greater horseshoe bat</name>
    <dbReference type="NCBI Taxonomy" id="59479"/>
    <lineage>
        <taxon>Eukaryota</taxon>
        <taxon>Metazoa</taxon>
        <taxon>Chordata</taxon>
        <taxon>Craniata</taxon>
        <taxon>Vertebrata</taxon>
        <taxon>Euteleostomi</taxon>
        <taxon>Mammalia</taxon>
        <taxon>Eutheria</taxon>
        <taxon>Laurasiatheria</taxon>
        <taxon>Chiroptera</taxon>
        <taxon>Yinpterochiroptera</taxon>
        <taxon>Rhinolophoidea</taxon>
        <taxon>Rhinolophidae</taxon>
        <taxon>Rhinolophinae</taxon>
        <taxon>Rhinolophus</taxon>
    </lineage>
</organism>
<comment type="subunit">
    <text evidence="14">The IL7 receptor is a heterodimer of IL7R and IL2RG. The TSLP receptor is a heterodimer of CRLF2 and IL7R. Interacts with CD53.</text>
</comment>
<evidence type="ECO:0000256" key="13">
    <source>
        <dbReference type="ARBA" id="ARBA00025125"/>
    </source>
</evidence>
<dbReference type="KEGG" id="rfq:117025154"/>
<evidence type="ECO:0000256" key="3">
    <source>
        <dbReference type="ARBA" id="ARBA00018930"/>
    </source>
</evidence>
<evidence type="ECO:0000256" key="14">
    <source>
        <dbReference type="ARBA" id="ARBA00047072"/>
    </source>
</evidence>
<reference evidence="18 19" key="2">
    <citation type="journal article" date="2018" name="Annu Rev Anim Biosci">
        <title>Bat Biology, Genomes, and the Bat1K Project: To Generate Chromosome-Level Genomes for All Living Bat Species.</title>
        <authorList>
            <person name="Teeling E.C."/>
            <person name="Vernes S.C."/>
            <person name="Davalos L.M."/>
            <person name="Ray D.A."/>
            <person name="Gilbert M.T.P."/>
            <person name="Myers E."/>
        </authorList>
    </citation>
    <scope>NUCLEOTIDE SEQUENCE</scope>
</reference>
<keyword evidence="10" id="KW-1015">Disulfide bond</keyword>
<keyword evidence="11" id="KW-0675">Receptor</keyword>
<dbReference type="PANTHER" id="PTHR23037:SF27">
    <property type="entry name" value="INTERLEUKIN-7 RECEPTOR SUBUNIT ALPHA"/>
    <property type="match status" value="1"/>
</dbReference>
<dbReference type="GO" id="GO:0005829">
    <property type="term" value="C:cytosol"/>
    <property type="evidence" value="ECO:0007669"/>
    <property type="project" value="Ensembl"/>
</dbReference>
<dbReference type="GO" id="GO:0001913">
    <property type="term" value="P:T cell mediated cytotoxicity"/>
    <property type="evidence" value="ECO:0007669"/>
    <property type="project" value="Ensembl"/>
</dbReference>
<dbReference type="InParanoid" id="A0A671FCZ5"/>
<dbReference type="PROSITE" id="PS50853">
    <property type="entry name" value="FN3"/>
    <property type="match status" value="1"/>
</dbReference>
<dbReference type="GO" id="GO:0005654">
    <property type="term" value="C:nucleoplasm"/>
    <property type="evidence" value="ECO:0007669"/>
    <property type="project" value="Ensembl"/>
</dbReference>
<evidence type="ECO:0000313" key="19">
    <source>
        <dbReference type="Proteomes" id="UP000472240"/>
    </source>
</evidence>
<dbReference type="CTD" id="3575"/>
<dbReference type="PANTHER" id="PTHR23037">
    <property type="entry name" value="CYTOKINE RECEPTOR"/>
    <property type="match status" value="1"/>
</dbReference>
<reference evidence="19" key="3">
    <citation type="submission" date="2018-12" db="EMBL/GenBank/DDBJ databases">
        <title>G10K-VGP greater horseshoe bat female genome, primary haplotype.</title>
        <authorList>
            <person name="Teeling E."/>
            <person name="Myers G."/>
            <person name="Vernes S."/>
            <person name="Pippel M."/>
            <person name="Winkler S."/>
            <person name="Fedrigo O."/>
            <person name="Rhie A."/>
            <person name="Koren S."/>
            <person name="Phillippy A."/>
            <person name="Lewin H."/>
            <person name="Damas J."/>
            <person name="Howe K."/>
            <person name="Mountcastle J."/>
            <person name="Jarvis E.D."/>
        </authorList>
    </citation>
    <scope>NUCLEOTIDE SEQUENCE [LARGE SCALE GENOMIC DNA]</scope>
</reference>
<name>A0A671FCZ5_RHIFE</name>
<feature type="region of interest" description="Disordered" evidence="15">
    <location>
        <begin position="339"/>
        <end position="365"/>
    </location>
</feature>
<comment type="similarity">
    <text evidence="2">Belongs to the type I cytokine receptor family. Type 4 subfamily.</text>
</comment>
<dbReference type="InterPro" id="IPR003531">
    <property type="entry name" value="Hempt_rcpt_S_F1_CS"/>
</dbReference>
<dbReference type="InterPro" id="IPR040997">
    <property type="entry name" value="FN3_7"/>
</dbReference>
<dbReference type="RefSeq" id="XP_032966828.1">
    <property type="nucleotide sequence ID" value="XM_033110937.1"/>
</dbReference>
<dbReference type="GO" id="GO:0008361">
    <property type="term" value="P:regulation of cell size"/>
    <property type="evidence" value="ECO:0007669"/>
    <property type="project" value="Ensembl"/>
</dbReference>
<dbReference type="GeneID" id="117025154"/>
<dbReference type="InterPro" id="IPR013783">
    <property type="entry name" value="Ig-like_fold"/>
</dbReference>
<evidence type="ECO:0000256" key="12">
    <source>
        <dbReference type="ARBA" id="ARBA00023180"/>
    </source>
</evidence>
<dbReference type="PROSITE" id="PS01355">
    <property type="entry name" value="HEMATOPO_REC_S_F1"/>
    <property type="match status" value="1"/>
</dbReference>
<dbReference type="GO" id="GO:0009897">
    <property type="term" value="C:external side of plasma membrane"/>
    <property type="evidence" value="ECO:0007669"/>
    <property type="project" value="Ensembl"/>
</dbReference>
<dbReference type="CDD" id="cd00063">
    <property type="entry name" value="FN3"/>
    <property type="match status" value="1"/>
</dbReference>
<proteinExistence type="inferred from homology"/>
<comment type="subcellular location">
    <subcellularLocation>
        <location evidence="1">Membrane</location>
        <topology evidence="1">Single-pass type I membrane protein</topology>
    </subcellularLocation>
</comment>
<keyword evidence="5 16" id="KW-0812">Transmembrane</keyword>
<evidence type="ECO:0000256" key="9">
    <source>
        <dbReference type="ARBA" id="ARBA00023136"/>
    </source>
</evidence>
<dbReference type="GO" id="GO:0019725">
    <property type="term" value="P:cellular homeostasis"/>
    <property type="evidence" value="ECO:0007669"/>
    <property type="project" value="Ensembl"/>
</dbReference>
<dbReference type="Gene3D" id="2.60.40.1870">
    <property type="match status" value="1"/>
</dbReference>
<dbReference type="GO" id="GO:0050830">
    <property type="term" value="P:defense response to Gram-positive bacterium"/>
    <property type="evidence" value="ECO:0007669"/>
    <property type="project" value="Ensembl"/>
</dbReference>
<reference evidence="18" key="5">
    <citation type="submission" date="2025-09" db="UniProtKB">
        <authorList>
            <consortium name="Ensembl"/>
        </authorList>
    </citation>
    <scope>IDENTIFICATION</scope>
</reference>
<dbReference type="Pfam" id="PF18447">
    <property type="entry name" value="FN3_7"/>
    <property type="match status" value="1"/>
</dbReference>
<dbReference type="GO" id="GO:0048535">
    <property type="term" value="P:lymph node development"/>
    <property type="evidence" value="ECO:0007669"/>
    <property type="project" value="Ensembl"/>
</dbReference>
<keyword evidence="8 16" id="KW-1133">Transmembrane helix</keyword>
<dbReference type="GeneTree" id="ENSGT00510000048500"/>
<dbReference type="OrthoDB" id="8611929at2759"/>
<evidence type="ECO:0000256" key="1">
    <source>
        <dbReference type="ARBA" id="ARBA00004479"/>
    </source>
</evidence>
<evidence type="ECO:0000256" key="4">
    <source>
        <dbReference type="ARBA" id="ARBA00022553"/>
    </source>
</evidence>
<feature type="domain" description="Fibronectin type-III" evidence="17">
    <location>
        <begin position="145"/>
        <end position="244"/>
    </location>
</feature>
<gene>
    <name evidence="18" type="primary">IL7R</name>
</gene>
<evidence type="ECO:0000256" key="7">
    <source>
        <dbReference type="ARBA" id="ARBA00022843"/>
    </source>
</evidence>
<keyword evidence="9 16" id="KW-0472">Membrane</keyword>
<keyword evidence="6" id="KW-0732">Signal</keyword>
<dbReference type="GO" id="GO:0043029">
    <property type="term" value="P:T cell homeostasis"/>
    <property type="evidence" value="ECO:0007669"/>
    <property type="project" value="Ensembl"/>
</dbReference>
<dbReference type="GO" id="GO:0033077">
    <property type="term" value="P:T cell differentiation in thymus"/>
    <property type="evidence" value="ECO:0007669"/>
    <property type="project" value="Ensembl"/>
</dbReference>
<keyword evidence="19" id="KW-1185">Reference proteome</keyword>
<evidence type="ECO:0000256" key="6">
    <source>
        <dbReference type="ARBA" id="ARBA00022729"/>
    </source>
</evidence>
<dbReference type="GO" id="GO:0004917">
    <property type="term" value="F:interleukin-7 receptor activity"/>
    <property type="evidence" value="ECO:0007669"/>
    <property type="project" value="Ensembl"/>
</dbReference>
<evidence type="ECO:0000256" key="16">
    <source>
        <dbReference type="SAM" id="Phobius"/>
    </source>
</evidence>
<dbReference type="GO" id="GO:0008284">
    <property type="term" value="P:positive regulation of cell population proliferation"/>
    <property type="evidence" value="ECO:0007669"/>
    <property type="project" value="Ensembl"/>
</dbReference>
<keyword evidence="12" id="KW-0325">Glycoprotein</keyword>
<evidence type="ECO:0000256" key="2">
    <source>
        <dbReference type="ARBA" id="ARBA00008280"/>
    </source>
</evidence>
<evidence type="ECO:0000256" key="5">
    <source>
        <dbReference type="ARBA" id="ARBA00022692"/>
    </source>
</evidence>
<dbReference type="Gene3D" id="2.60.40.10">
    <property type="entry name" value="Immunoglobulins"/>
    <property type="match status" value="1"/>
</dbReference>
<reference evidence="18" key="4">
    <citation type="submission" date="2025-08" db="UniProtKB">
        <authorList>
            <consortium name="Ensembl"/>
        </authorList>
    </citation>
    <scope>IDENTIFICATION</scope>
</reference>
<evidence type="ECO:0000256" key="8">
    <source>
        <dbReference type="ARBA" id="ARBA00022989"/>
    </source>
</evidence>
<reference evidence="18 19" key="1">
    <citation type="journal article" date="2015" name="Annu Rev Anim Biosci">
        <title>The Genome 10K Project: a way forward.</title>
        <authorList>
            <person name="Koepfli K.P."/>
            <person name="Paten B."/>
            <person name="O'Brien S.J."/>
            <person name="Koepfli K.P."/>
            <person name="Paten B."/>
            <person name="Antunes A."/>
            <person name="Belov K."/>
            <person name="Bustamante C."/>
            <person name="Castoe T.A."/>
            <person name="Clawson H."/>
            <person name="Crawford A.J."/>
            <person name="Diekhans M."/>
            <person name="Distel D."/>
            <person name="Durbin R."/>
            <person name="Earl D."/>
            <person name="Fujita M.K."/>
            <person name="Gamble T."/>
            <person name="Georges A."/>
            <person name="Gemmell N."/>
            <person name="Gilbert M.T."/>
            <person name="Graves J.M."/>
            <person name="Green R.E."/>
            <person name="Hickey G."/>
            <person name="Jarvis E.D."/>
            <person name="Johnson W."/>
            <person name="Komissarov A."/>
            <person name="Korf I."/>
            <person name="Kuhn R."/>
            <person name="Larkin D.M."/>
            <person name="Lewin H."/>
            <person name="Lopez J.V."/>
            <person name="Ma J."/>
            <person name="Marques-Bonet T."/>
            <person name="Miller W."/>
            <person name="Murphy R."/>
            <person name="Pevzner P."/>
            <person name="Shapiro B."/>
            <person name="Steiner C."/>
            <person name="Tamazian G."/>
            <person name="Venkatesh B."/>
            <person name="Wang J."/>
            <person name="Wayne R."/>
            <person name="Wiley E."/>
            <person name="Yang H."/>
            <person name="Zhang G."/>
            <person name="Haussler D."/>
            <person name="Ryder O."/>
            <person name="O'Brien S.J."/>
        </authorList>
    </citation>
    <scope>NUCLEOTIDE SEQUENCE</scope>
</reference>
<dbReference type="GO" id="GO:0001782">
    <property type="term" value="P:B cell homeostasis"/>
    <property type="evidence" value="ECO:0007669"/>
    <property type="project" value="Ensembl"/>
</dbReference>
<dbReference type="GO" id="GO:0046427">
    <property type="term" value="P:positive regulation of receptor signaling pathway via JAK-STAT"/>
    <property type="evidence" value="ECO:0007669"/>
    <property type="project" value="TreeGrafter"/>
</dbReference>
<feature type="transmembrane region" description="Helical" evidence="16">
    <location>
        <begin position="9"/>
        <end position="29"/>
    </location>
</feature>
<dbReference type="AlphaFoldDB" id="A0A671FCZ5"/>
<feature type="transmembrane region" description="Helical" evidence="16">
    <location>
        <begin position="251"/>
        <end position="274"/>
    </location>
</feature>
<evidence type="ECO:0000256" key="15">
    <source>
        <dbReference type="SAM" id="MobiDB-lite"/>
    </source>
</evidence>
<dbReference type="InterPro" id="IPR003961">
    <property type="entry name" value="FN3_dom"/>
</dbReference>
<evidence type="ECO:0000256" key="10">
    <source>
        <dbReference type="ARBA" id="ARBA00023157"/>
    </source>
</evidence>
<dbReference type="SUPFAM" id="SSF49265">
    <property type="entry name" value="Fibronectin type III"/>
    <property type="match status" value="1"/>
</dbReference>
<evidence type="ECO:0000313" key="18">
    <source>
        <dbReference type="Ensembl" id="ENSRFEP00010021644.1"/>
    </source>
</evidence>
<dbReference type="GO" id="GO:0001915">
    <property type="term" value="P:negative regulation of T cell mediated cytotoxicity"/>
    <property type="evidence" value="ECO:0007669"/>
    <property type="project" value="Ensembl"/>
</dbReference>
<evidence type="ECO:0000259" key="17">
    <source>
        <dbReference type="PROSITE" id="PS50853"/>
    </source>
</evidence>
<dbReference type="GO" id="GO:0042100">
    <property type="term" value="P:B cell proliferation"/>
    <property type="evidence" value="ECO:0007669"/>
    <property type="project" value="Ensembl"/>
</dbReference>
<dbReference type="GO" id="GO:0010628">
    <property type="term" value="P:positive regulation of gene expression"/>
    <property type="evidence" value="ECO:0007669"/>
    <property type="project" value="Ensembl"/>
</dbReference>
<dbReference type="GO" id="GO:0033089">
    <property type="term" value="P:positive regulation of T cell differentiation in thymus"/>
    <property type="evidence" value="ECO:0007669"/>
    <property type="project" value="Ensembl"/>
</dbReference>
<dbReference type="GO" id="GO:0070233">
    <property type="term" value="P:negative regulation of T cell apoptotic process"/>
    <property type="evidence" value="ECO:0007669"/>
    <property type="project" value="Ensembl"/>
</dbReference>
<dbReference type="Ensembl" id="ENSRFET00010023558.1">
    <property type="protein sequence ID" value="ENSRFEP00010021644.1"/>
    <property type="gene ID" value="ENSRFEG00010014489.1"/>
</dbReference>
<evidence type="ECO:0000256" key="11">
    <source>
        <dbReference type="ARBA" id="ARBA00023170"/>
    </source>
</evidence>
<keyword evidence="7" id="KW-0832">Ubl conjugation</keyword>
<dbReference type="InterPro" id="IPR036116">
    <property type="entry name" value="FN3_sf"/>
</dbReference>